<evidence type="ECO:0000313" key="22">
    <source>
        <dbReference type="EMBL" id="KAJ3666937.1"/>
    </source>
</evidence>
<keyword evidence="11" id="KW-0418">Kinase</keyword>
<dbReference type="InterPro" id="IPR000719">
    <property type="entry name" value="Prot_kinase_dom"/>
</dbReference>
<keyword evidence="9" id="KW-0479">Metal-binding</keyword>
<dbReference type="EMBL" id="JALNTZ010000001">
    <property type="protein sequence ID" value="KAJ3666937.1"/>
    <property type="molecule type" value="Genomic_DNA"/>
</dbReference>
<dbReference type="InterPro" id="IPR050538">
    <property type="entry name" value="MAP_kinase_kinase_kinase"/>
</dbReference>
<evidence type="ECO:0000256" key="1">
    <source>
        <dbReference type="ARBA" id="ARBA00001946"/>
    </source>
</evidence>
<dbReference type="InterPro" id="IPR008271">
    <property type="entry name" value="Ser/Thr_kinase_AS"/>
</dbReference>
<evidence type="ECO:0000256" key="11">
    <source>
        <dbReference type="ARBA" id="ARBA00022777"/>
    </source>
</evidence>
<sequence>MNRDKMITKVVDSKDYNNKHGIELIIHHILQNKWLSREEHLWQNEIKDLIWLELQAFHADRTPVEEDSYLCTEREKVEPLLKDIMTYRFKRHSRCYSTQNSDSGVEDDCSGCLSIYCMSCLEAQNEALRDIEDLMQRLSAAEALFPSGHAFAELYPLYSSPEFICRVKAISLWYNMTRQQRLKLMIMVKLLENKVGREREDDRNSTDSTSPSDSNNSSSSSMNESLYEARTTWEITSFNFAQFPFFSVHKSESSFSPYRKYIENILKTRSLHKSLGFLDHLQMFVLRKAQLTLIKPDDVEIYAKVCCDNEEEELQRFGCCSPEAKALNLPSYRSIFLFLAAIPLKMIHEFLKMRLEQKPEKPSPLSVRQLMRELKEGLKVATQQKDKILKYIDGALSDTKENNEVYADKIRDFDECMLRVFSDYLDYLEQWALLHHETFQKNLLEEEWHFSCHVIKHVPGGSELLGRKFCYILCTILKTVAERLRDRIEDVLGNVPGEDKSVMKQTVFVICREMQSIFNEEREMCIKTIAFCKTVFKHDLPKESRIELTMAIISLKCSIPDAIGRVQSEFDQINMDLFEEIERTSLVSRTREILMQGYRFGFEFYKEMSESMPSEKRQKLARSMVQFANLWMKFVTDRCERGRGMRPRWAYQGLEFLLTVCEPRNTQYLTEEEFEDLKRNMDVCISHVIGTTAPSTPESGFYSASPRSSLEHIRIRSRGSSPSPRPTYKSQRSNGRKTSMEQGSPVGDSLDAISFSHRSSRKDDARKHSRLEAIEHLDTYLDEKLSKHQLIGKVVTCSNGFAKVHIKRRLREVTFTWQRGIKIGQGRFGKVYTAVNNKTGEMMAVKEVALQHNDNHTIKRVGEEMKILEGIVHRNLVRYYGVEVHKDEMLIFMEFCAEGTLENLVAASENGLPELLVRRYTCQLVSGVAVLHDHGIVHRDIKTANIFLTDNGNCLKIGDFGCAAKIKSNSTMPGELQGFVGTQAYMAPEVFTKNMNEGHGRAADIWSVGCVVVEMASGKRPWYQFDSNYQIMFKVGMGQSPDPPDHMTDEGLDFLELCFQHNPKERASAHELLDHTFVKVGDDFM</sequence>
<evidence type="ECO:0000256" key="5">
    <source>
        <dbReference type="ARBA" id="ARBA00022490"/>
    </source>
</evidence>
<evidence type="ECO:0000256" key="17">
    <source>
        <dbReference type="ARBA" id="ARBA00069057"/>
    </source>
</evidence>
<keyword evidence="13" id="KW-0460">Magnesium</keyword>
<keyword evidence="23" id="KW-1185">Reference proteome</keyword>
<evidence type="ECO:0000256" key="8">
    <source>
        <dbReference type="ARBA" id="ARBA00022679"/>
    </source>
</evidence>
<dbReference type="GO" id="GO:0004709">
    <property type="term" value="F:MAP kinase kinase kinase activity"/>
    <property type="evidence" value="ECO:0007669"/>
    <property type="project" value="UniProtKB-EC"/>
</dbReference>
<evidence type="ECO:0000256" key="7">
    <source>
        <dbReference type="ARBA" id="ARBA00022553"/>
    </source>
</evidence>
<evidence type="ECO:0000256" key="12">
    <source>
        <dbReference type="ARBA" id="ARBA00022840"/>
    </source>
</evidence>
<comment type="similarity">
    <text evidence="3">Belongs to the protein kinase superfamily. STE Ser/Thr protein kinase family. MAP kinase kinase kinase subfamily.</text>
</comment>
<feature type="compositionally biased region" description="Low complexity" evidence="20">
    <location>
        <begin position="206"/>
        <end position="222"/>
    </location>
</feature>
<comment type="cofactor">
    <cofactor evidence="1">
        <name>Mg(2+)</name>
        <dbReference type="ChEBI" id="CHEBI:18420"/>
    </cofactor>
</comment>
<evidence type="ECO:0000256" key="3">
    <source>
        <dbReference type="ARBA" id="ARBA00006529"/>
    </source>
</evidence>
<name>A0AA38MTK0_9CUCU</name>
<dbReference type="FunFam" id="1.10.510.10:FF:000122">
    <property type="entry name" value="Mitogen-activated protein kinase kinase kinase 4"/>
    <property type="match status" value="1"/>
</dbReference>
<dbReference type="PROSITE" id="PS00107">
    <property type="entry name" value="PROTEIN_KINASE_ATP"/>
    <property type="match status" value="1"/>
</dbReference>
<comment type="function">
    <text evidence="16">Component of a protein kinase signal transduction cascade. Activates the CSBP2, P38 and JNK MAPK pathways, but not the ERK pathway. Specifically phosphorylates and activates MAP2K4 and MAP2K6.</text>
</comment>
<comment type="catalytic activity">
    <reaction evidence="15">
        <text>L-seryl-[protein] + ATP = O-phospho-L-seryl-[protein] + ADP + H(+)</text>
        <dbReference type="Rhea" id="RHEA:17989"/>
        <dbReference type="Rhea" id="RHEA-COMP:9863"/>
        <dbReference type="Rhea" id="RHEA-COMP:11604"/>
        <dbReference type="ChEBI" id="CHEBI:15378"/>
        <dbReference type="ChEBI" id="CHEBI:29999"/>
        <dbReference type="ChEBI" id="CHEBI:30616"/>
        <dbReference type="ChEBI" id="CHEBI:83421"/>
        <dbReference type="ChEBI" id="CHEBI:456216"/>
        <dbReference type="EC" id="2.7.11.25"/>
    </reaction>
</comment>
<dbReference type="SUPFAM" id="SSF56112">
    <property type="entry name" value="Protein kinase-like (PK-like)"/>
    <property type="match status" value="1"/>
</dbReference>
<dbReference type="PROSITE" id="PS00108">
    <property type="entry name" value="PROTEIN_KINASE_ST"/>
    <property type="match status" value="1"/>
</dbReference>
<accession>A0AA38MTK0</accession>
<comment type="caution">
    <text evidence="22">The sequence shown here is derived from an EMBL/GenBank/DDBJ whole genome shotgun (WGS) entry which is preliminary data.</text>
</comment>
<feature type="domain" description="Protein kinase" evidence="21">
    <location>
        <begin position="817"/>
        <end position="1078"/>
    </location>
</feature>
<dbReference type="Gene3D" id="1.10.510.10">
    <property type="entry name" value="Transferase(Phosphotransferase) domain 1"/>
    <property type="match status" value="1"/>
</dbReference>
<dbReference type="InterPro" id="IPR011009">
    <property type="entry name" value="Kinase-like_dom_sf"/>
</dbReference>
<evidence type="ECO:0000256" key="13">
    <source>
        <dbReference type="ARBA" id="ARBA00022842"/>
    </source>
</evidence>
<evidence type="ECO:0000256" key="19">
    <source>
        <dbReference type="PROSITE-ProRule" id="PRU10141"/>
    </source>
</evidence>
<dbReference type="PROSITE" id="PS50011">
    <property type="entry name" value="PROTEIN_KINASE_DOM"/>
    <property type="match status" value="1"/>
</dbReference>
<evidence type="ECO:0000256" key="20">
    <source>
        <dbReference type="SAM" id="MobiDB-lite"/>
    </source>
</evidence>
<dbReference type="SMART" id="SM00220">
    <property type="entry name" value="S_TKc"/>
    <property type="match status" value="1"/>
</dbReference>
<feature type="compositionally biased region" description="Polar residues" evidence="20">
    <location>
        <begin position="728"/>
        <end position="742"/>
    </location>
</feature>
<evidence type="ECO:0000256" key="6">
    <source>
        <dbReference type="ARBA" id="ARBA00022527"/>
    </source>
</evidence>
<feature type="binding site" evidence="19">
    <location>
        <position position="846"/>
    </location>
    <ligand>
        <name>ATP</name>
        <dbReference type="ChEBI" id="CHEBI:30616"/>
    </ligand>
</feature>
<evidence type="ECO:0000256" key="10">
    <source>
        <dbReference type="ARBA" id="ARBA00022741"/>
    </source>
</evidence>
<dbReference type="GO" id="GO:0005524">
    <property type="term" value="F:ATP binding"/>
    <property type="evidence" value="ECO:0007669"/>
    <property type="project" value="UniProtKB-UniRule"/>
</dbReference>
<dbReference type="EC" id="2.7.11.25" evidence="4"/>
<organism evidence="22 23">
    <name type="scientific">Zophobas morio</name>
    <dbReference type="NCBI Taxonomy" id="2755281"/>
    <lineage>
        <taxon>Eukaryota</taxon>
        <taxon>Metazoa</taxon>
        <taxon>Ecdysozoa</taxon>
        <taxon>Arthropoda</taxon>
        <taxon>Hexapoda</taxon>
        <taxon>Insecta</taxon>
        <taxon>Pterygota</taxon>
        <taxon>Neoptera</taxon>
        <taxon>Endopterygota</taxon>
        <taxon>Coleoptera</taxon>
        <taxon>Polyphaga</taxon>
        <taxon>Cucujiformia</taxon>
        <taxon>Tenebrionidae</taxon>
        <taxon>Zophobas</taxon>
    </lineage>
</organism>
<protein>
    <recommendedName>
        <fullName evidence="17">Mitogen-activated protein kinase kinase kinase 4</fullName>
        <ecNumber evidence="4">2.7.11.25</ecNumber>
    </recommendedName>
    <alternativeName>
        <fullName evidence="18">MAPK/ERK kinase kinase 4</fullName>
    </alternativeName>
</protein>
<dbReference type="InterPro" id="IPR017441">
    <property type="entry name" value="Protein_kinase_ATP_BS"/>
</dbReference>
<keyword evidence="7" id="KW-0597">Phosphoprotein</keyword>
<keyword evidence="8" id="KW-0808">Transferase</keyword>
<dbReference type="PANTHER" id="PTHR48016:SF32">
    <property type="entry name" value="MITOGEN-ACTIVATED PROTEIN KINASE KINASE KINASE 4"/>
    <property type="match status" value="1"/>
</dbReference>
<dbReference type="Pfam" id="PF00069">
    <property type="entry name" value="Pkinase"/>
    <property type="match status" value="1"/>
</dbReference>
<evidence type="ECO:0000256" key="16">
    <source>
        <dbReference type="ARBA" id="ARBA00060115"/>
    </source>
</evidence>
<evidence type="ECO:0000256" key="4">
    <source>
        <dbReference type="ARBA" id="ARBA00012406"/>
    </source>
</evidence>
<dbReference type="CDD" id="cd06626">
    <property type="entry name" value="STKc_MEKK4"/>
    <property type="match status" value="1"/>
</dbReference>
<dbReference type="AlphaFoldDB" id="A0AA38MTK0"/>
<evidence type="ECO:0000256" key="15">
    <source>
        <dbReference type="ARBA" id="ARBA00048329"/>
    </source>
</evidence>
<keyword evidence="6" id="KW-0723">Serine/threonine-protein kinase</keyword>
<evidence type="ECO:0000256" key="2">
    <source>
        <dbReference type="ARBA" id="ARBA00004556"/>
    </source>
</evidence>
<feature type="region of interest" description="Disordered" evidence="20">
    <location>
        <begin position="714"/>
        <end position="752"/>
    </location>
</feature>
<dbReference type="GO" id="GO:0048471">
    <property type="term" value="C:perinuclear region of cytoplasm"/>
    <property type="evidence" value="ECO:0007669"/>
    <property type="project" value="UniProtKB-SubCell"/>
</dbReference>
<proteinExistence type="inferred from homology"/>
<dbReference type="Pfam" id="PF19431">
    <property type="entry name" value="MEKK4_N"/>
    <property type="match status" value="3"/>
</dbReference>
<keyword evidence="12 19" id="KW-0067">ATP-binding</keyword>
<dbReference type="GO" id="GO:0046872">
    <property type="term" value="F:metal ion binding"/>
    <property type="evidence" value="ECO:0007669"/>
    <property type="project" value="UniProtKB-KW"/>
</dbReference>
<dbReference type="PANTHER" id="PTHR48016">
    <property type="entry name" value="MAP KINASE KINASE KINASE SSK2-RELATED-RELATED"/>
    <property type="match status" value="1"/>
</dbReference>
<evidence type="ECO:0000313" key="23">
    <source>
        <dbReference type="Proteomes" id="UP001168821"/>
    </source>
</evidence>
<comment type="subcellular location">
    <subcellularLocation>
        <location evidence="2">Cytoplasm</location>
        <location evidence="2">Perinuclear region</location>
    </subcellularLocation>
</comment>
<evidence type="ECO:0000256" key="9">
    <source>
        <dbReference type="ARBA" id="ARBA00022723"/>
    </source>
</evidence>
<keyword evidence="10 19" id="KW-0547">Nucleotide-binding</keyword>
<feature type="region of interest" description="Disordered" evidence="20">
    <location>
        <begin position="197"/>
        <end position="222"/>
    </location>
</feature>
<gene>
    <name evidence="22" type="ORF">Zmor_002358</name>
</gene>
<keyword evidence="5" id="KW-0963">Cytoplasm</keyword>
<evidence type="ECO:0000256" key="18">
    <source>
        <dbReference type="ARBA" id="ARBA00083883"/>
    </source>
</evidence>
<evidence type="ECO:0000259" key="21">
    <source>
        <dbReference type="PROSITE" id="PS50011"/>
    </source>
</evidence>
<reference evidence="22" key="1">
    <citation type="journal article" date="2023" name="G3 (Bethesda)">
        <title>Whole genome assemblies of Zophobas morio and Tenebrio molitor.</title>
        <authorList>
            <person name="Kaur S."/>
            <person name="Stinson S.A."/>
            <person name="diCenzo G.C."/>
        </authorList>
    </citation>
    <scope>NUCLEOTIDE SEQUENCE</scope>
    <source>
        <strain evidence="22">QUZm001</strain>
    </source>
</reference>
<comment type="catalytic activity">
    <reaction evidence="14">
        <text>L-threonyl-[protein] + ATP = O-phospho-L-threonyl-[protein] + ADP + H(+)</text>
        <dbReference type="Rhea" id="RHEA:46608"/>
        <dbReference type="Rhea" id="RHEA-COMP:11060"/>
        <dbReference type="Rhea" id="RHEA-COMP:11605"/>
        <dbReference type="ChEBI" id="CHEBI:15378"/>
        <dbReference type="ChEBI" id="CHEBI:30013"/>
        <dbReference type="ChEBI" id="CHEBI:30616"/>
        <dbReference type="ChEBI" id="CHEBI:61977"/>
        <dbReference type="ChEBI" id="CHEBI:456216"/>
        <dbReference type="EC" id="2.7.11.25"/>
    </reaction>
</comment>
<dbReference type="InterPro" id="IPR045801">
    <property type="entry name" value="MEKK4_N"/>
</dbReference>
<dbReference type="Proteomes" id="UP001168821">
    <property type="component" value="Unassembled WGS sequence"/>
</dbReference>
<evidence type="ECO:0000256" key="14">
    <source>
        <dbReference type="ARBA" id="ARBA00047559"/>
    </source>
</evidence>